<gene>
    <name evidence="1" type="ORF">SH601_00500</name>
</gene>
<accession>A0ACC6M0H6</accession>
<dbReference type="EMBL" id="JAWZSR010000001">
    <property type="protein sequence ID" value="MDX8044452.1"/>
    <property type="molecule type" value="Genomic_DNA"/>
</dbReference>
<evidence type="ECO:0000313" key="2">
    <source>
        <dbReference type="Proteomes" id="UP001277972"/>
    </source>
</evidence>
<organism evidence="1 2">
    <name type="scientific">Gracilibacillus pellucidus</name>
    <dbReference type="NCBI Taxonomy" id="3095368"/>
    <lineage>
        <taxon>Bacteria</taxon>
        <taxon>Bacillati</taxon>
        <taxon>Bacillota</taxon>
        <taxon>Bacilli</taxon>
        <taxon>Bacillales</taxon>
        <taxon>Bacillaceae</taxon>
        <taxon>Gracilibacillus</taxon>
    </lineage>
</organism>
<comment type="caution">
    <text evidence="1">The sequence shown here is derived from an EMBL/GenBank/DDBJ whole genome shotgun (WGS) entry which is preliminary data.</text>
</comment>
<protein>
    <submittedName>
        <fullName evidence="1">Carbon-nitrogen family hydrolase</fullName>
    </submittedName>
</protein>
<keyword evidence="2" id="KW-1185">Reference proteome</keyword>
<reference evidence="1" key="1">
    <citation type="submission" date="2023-11" db="EMBL/GenBank/DDBJ databases">
        <title>Gracilibacillus pellucida a moderately halophilic bacterium isolated from saline soil in Xinjiang province.</title>
        <authorList>
            <person name="Zhang Z."/>
            <person name="Tan F."/>
            <person name="Wang Y."/>
            <person name="Xia M."/>
        </authorList>
    </citation>
    <scope>NUCLEOTIDE SEQUENCE</scope>
    <source>
        <strain evidence="1">S3-1-1</strain>
    </source>
</reference>
<dbReference type="Proteomes" id="UP001277972">
    <property type="component" value="Unassembled WGS sequence"/>
</dbReference>
<keyword evidence="1" id="KW-0378">Hydrolase</keyword>
<evidence type="ECO:0000313" key="1">
    <source>
        <dbReference type="EMBL" id="MDX8044452.1"/>
    </source>
</evidence>
<sequence length="263" mass="29463">MKYAIYQMDVIVADPAANRDKIKRWIEQQVKEDKPDTIVLPEMWNAGYALDQLDHLADSNGEITIAFLSELAKQHQINIIGGSIANKKAKGIYNTSYIVNRDGELVHQYDKIHLVPMLDEPKYLIGGEEKGTVFALDRIKMGIIICYDLRFPELMRDLALQGAEVIHVVAQWPTSRKDHWTALQYARAIENQCYLISANGSGVCNGTAFAGESLVIHPSGELLVAGKQEEESTVRTSIDLAEVAEIRKNIPVFDSRVPHLYSV</sequence>
<proteinExistence type="predicted"/>
<name>A0ACC6M0H6_9BACI</name>